<evidence type="ECO:0000313" key="6">
    <source>
        <dbReference type="Proteomes" id="UP001595698"/>
    </source>
</evidence>
<keyword evidence="3" id="KW-0804">Transcription</keyword>
<feature type="domain" description="HTH gntR-type" evidence="4">
    <location>
        <begin position="13"/>
        <end position="80"/>
    </location>
</feature>
<dbReference type="InterPro" id="IPR036390">
    <property type="entry name" value="WH_DNA-bd_sf"/>
</dbReference>
<dbReference type="InterPro" id="IPR000524">
    <property type="entry name" value="Tscrpt_reg_HTH_GntR"/>
</dbReference>
<dbReference type="SMART" id="SM00895">
    <property type="entry name" value="FCD"/>
    <property type="match status" value="1"/>
</dbReference>
<name>A0ABV8F4Z2_9ACTN</name>
<gene>
    <name evidence="5" type="ORF">ACFOYY_22745</name>
</gene>
<sequence>MPLPHVKSDRRYTSAQQFAYEELRAWILNGVLQPDETVRDVEIAEFLGVSRTPVREALIRLGQEGLVEASASRMTRVAPLPLDRASHLFQVGATLDALAAELAAPHMTESDLHLMRGLLDTLNQTTAPDRLSALDEEFHRVYYRRAANPVLIETLDSIDEQLRRIERHIWGYVRVHEEAYEEHRVLLEALGAGDATGAAAAARHNWHRSWQRIDELLKPASAEAAQEPR</sequence>
<dbReference type="InterPro" id="IPR011711">
    <property type="entry name" value="GntR_C"/>
</dbReference>
<dbReference type="Gene3D" id="1.20.120.530">
    <property type="entry name" value="GntR ligand-binding domain-like"/>
    <property type="match status" value="1"/>
</dbReference>
<dbReference type="Pfam" id="PF00392">
    <property type="entry name" value="GntR"/>
    <property type="match status" value="1"/>
</dbReference>
<comment type="caution">
    <text evidence="5">The sequence shown here is derived from an EMBL/GenBank/DDBJ whole genome shotgun (WGS) entry which is preliminary data.</text>
</comment>
<dbReference type="SUPFAM" id="SSF48008">
    <property type="entry name" value="GntR ligand-binding domain-like"/>
    <property type="match status" value="1"/>
</dbReference>
<dbReference type="CDD" id="cd07377">
    <property type="entry name" value="WHTH_GntR"/>
    <property type="match status" value="1"/>
</dbReference>
<evidence type="ECO:0000256" key="1">
    <source>
        <dbReference type="ARBA" id="ARBA00023015"/>
    </source>
</evidence>
<dbReference type="InterPro" id="IPR008920">
    <property type="entry name" value="TF_FadR/GntR_C"/>
</dbReference>
<evidence type="ECO:0000256" key="3">
    <source>
        <dbReference type="ARBA" id="ARBA00023163"/>
    </source>
</evidence>
<dbReference type="SMART" id="SM00345">
    <property type="entry name" value="HTH_GNTR"/>
    <property type="match status" value="1"/>
</dbReference>
<dbReference type="RefSeq" id="WP_352015278.1">
    <property type="nucleotide sequence ID" value="NZ_JBHSBC010000022.1"/>
</dbReference>
<evidence type="ECO:0000313" key="5">
    <source>
        <dbReference type="EMBL" id="MFC3982971.1"/>
    </source>
</evidence>
<organism evidence="5 6">
    <name type="scientific">Streptosporangium jomthongense</name>
    <dbReference type="NCBI Taxonomy" id="1193683"/>
    <lineage>
        <taxon>Bacteria</taxon>
        <taxon>Bacillati</taxon>
        <taxon>Actinomycetota</taxon>
        <taxon>Actinomycetes</taxon>
        <taxon>Streptosporangiales</taxon>
        <taxon>Streptosporangiaceae</taxon>
        <taxon>Streptosporangium</taxon>
    </lineage>
</organism>
<dbReference type="PANTHER" id="PTHR43537">
    <property type="entry name" value="TRANSCRIPTIONAL REGULATOR, GNTR FAMILY"/>
    <property type="match status" value="1"/>
</dbReference>
<protein>
    <submittedName>
        <fullName evidence="5">GntR family transcriptional regulator</fullName>
    </submittedName>
</protein>
<proteinExistence type="predicted"/>
<keyword evidence="6" id="KW-1185">Reference proteome</keyword>
<evidence type="ECO:0000259" key="4">
    <source>
        <dbReference type="PROSITE" id="PS50949"/>
    </source>
</evidence>
<accession>A0ABV8F4Z2</accession>
<reference evidence="6" key="1">
    <citation type="journal article" date="2019" name="Int. J. Syst. Evol. Microbiol.">
        <title>The Global Catalogue of Microorganisms (GCM) 10K type strain sequencing project: providing services to taxonomists for standard genome sequencing and annotation.</title>
        <authorList>
            <consortium name="The Broad Institute Genomics Platform"/>
            <consortium name="The Broad Institute Genome Sequencing Center for Infectious Disease"/>
            <person name="Wu L."/>
            <person name="Ma J."/>
        </authorList>
    </citation>
    <scope>NUCLEOTIDE SEQUENCE [LARGE SCALE GENOMIC DNA]</scope>
    <source>
        <strain evidence="6">TBRC 7912</strain>
    </source>
</reference>
<dbReference type="Proteomes" id="UP001595698">
    <property type="component" value="Unassembled WGS sequence"/>
</dbReference>
<dbReference type="SUPFAM" id="SSF46785">
    <property type="entry name" value="Winged helix' DNA-binding domain"/>
    <property type="match status" value="1"/>
</dbReference>
<keyword evidence="1" id="KW-0805">Transcription regulation</keyword>
<dbReference type="PRINTS" id="PR00035">
    <property type="entry name" value="HTHGNTR"/>
</dbReference>
<dbReference type="Pfam" id="PF07729">
    <property type="entry name" value="FCD"/>
    <property type="match status" value="1"/>
</dbReference>
<dbReference type="PANTHER" id="PTHR43537:SF24">
    <property type="entry name" value="GLUCONATE OPERON TRANSCRIPTIONAL REPRESSOR"/>
    <property type="match status" value="1"/>
</dbReference>
<keyword evidence="2" id="KW-0238">DNA-binding</keyword>
<dbReference type="EMBL" id="JBHSBC010000022">
    <property type="protein sequence ID" value="MFC3982971.1"/>
    <property type="molecule type" value="Genomic_DNA"/>
</dbReference>
<evidence type="ECO:0000256" key="2">
    <source>
        <dbReference type="ARBA" id="ARBA00023125"/>
    </source>
</evidence>
<dbReference type="PROSITE" id="PS50949">
    <property type="entry name" value="HTH_GNTR"/>
    <property type="match status" value="1"/>
</dbReference>
<dbReference type="Gene3D" id="1.10.10.10">
    <property type="entry name" value="Winged helix-like DNA-binding domain superfamily/Winged helix DNA-binding domain"/>
    <property type="match status" value="1"/>
</dbReference>
<dbReference type="InterPro" id="IPR036388">
    <property type="entry name" value="WH-like_DNA-bd_sf"/>
</dbReference>